<feature type="non-terminal residue" evidence="1">
    <location>
        <position position="64"/>
    </location>
</feature>
<accession>X1DCG2</accession>
<comment type="caution">
    <text evidence="1">The sequence shown here is derived from an EMBL/GenBank/DDBJ whole genome shotgun (WGS) entry which is preliminary data.</text>
</comment>
<name>X1DCG2_9ZZZZ</name>
<sequence>MTKAIERQEGGDHYRKMNIQPVEYAHANGLGFLEGSVVKYVSRFRDKGGRQDLEKARHFLDLLI</sequence>
<dbReference type="AlphaFoldDB" id="X1DCG2"/>
<dbReference type="EMBL" id="BART01030769">
    <property type="protein sequence ID" value="GAH18461.1"/>
    <property type="molecule type" value="Genomic_DNA"/>
</dbReference>
<evidence type="ECO:0000313" key="1">
    <source>
        <dbReference type="EMBL" id="GAH18461.1"/>
    </source>
</evidence>
<dbReference type="InterPro" id="IPR021739">
    <property type="entry name" value="SaV-like"/>
</dbReference>
<organism evidence="1">
    <name type="scientific">marine sediment metagenome</name>
    <dbReference type="NCBI Taxonomy" id="412755"/>
    <lineage>
        <taxon>unclassified sequences</taxon>
        <taxon>metagenomes</taxon>
        <taxon>ecological metagenomes</taxon>
    </lineage>
</organism>
<gene>
    <name evidence="1" type="ORF">S01H4_53611</name>
</gene>
<dbReference type="Pfam" id="PF11753">
    <property type="entry name" value="DUF3310"/>
    <property type="match status" value="1"/>
</dbReference>
<reference evidence="1" key="1">
    <citation type="journal article" date="2014" name="Front. Microbiol.">
        <title>High frequency of phylogenetically diverse reductive dehalogenase-homologous genes in deep subseafloor sedimentary metagenomes.</title>
        <authorList>
            <person name="Kawai M."/>
            <person name="Futagami T."/>
            <person name="Toyoda A."/>
            <person name="Takaki Y."/>
            <person name="Nishi S."/>
            <person name="Hori S."/>
            <person name="Arai W."/>
            <person name="Tsubouchi T."/>
            <person name="Morono Y."/>
            <person name="Uchiyama I."/>
            <person name="Ito T."/>
            <person name="Fujiyama A."/>
            <person name="Inagaki F."/>
            <person name="Takami H."/>
        </authorList>
    </citation>
    <scope>NUCLEOTIDE SEQUENCE</scope>
    <source>
        <strain evidence="1">Expedition CK06-06</strain>
    </source>
</reference>
<proteinExistence type="predicted"/>
<protein>
    <submittedName>
        <fullName evidence="1">Uncharacterized protein</fullName>
    </submittedName>
</protein>